<dbReference type="KEGG" id="tsv:DSM104635_00958"/>
<feature type="signal peptide" evidence="2">
    <location>
        <begin position="1"/>
        <end position="21"/>
    </location>
</feature>
<feature type="transmembrane region" description="Helical" evidence="1">
    <location>
        <begin position="80"/>
        <end position="99"/>
    </location>
</feature>
<name>A0A6I6MR98_9CAUL</name>
<dbReference type="Proteomes" id="UP000431269">
    <property type="component" value="Chromosome"/>
</dbReference>
<feature type="transmembrane region" description="Helical" evidence="1">
    <location>
        <begin position="46"/>
        <end position="68"/>
    </location>
</feature>
<keyword evidence="2" id="KW-0732">Signal</keyword>
<keyword evidence="1" id="KW-0812">Transmembrane</keyword>
<organism evidence="3 4">
    <name type="scientific">Terricaulis silvestris</name>
    <dbReference type="NCBI Taxonomy" id="2686094"/>
    <lineage>
        <taxon>Bacteria</taxon>
        <taxon>Pseudomonadati</taxon>
        <taxon>Pseudomonadota</taxon>
        <taxon>Alphaproteobacteria</taxon>
        <taxon>Caulobacterales</taxon>
        <taxon>Caulobacteraceae</taxon>
        <taxon>Terricaulis</taxon>
    </lineage>
</organism>
<keyword evidence="4" id="KW-1185">Reference proteome</keyword>
<keyword evidence="1" id="KW-1133">Transmembrane helix</keyword>
<evidence type="ECO:0000313" key="3">
    <source>
        <dbReference type="EMBL" id="QGZ94142.1"/>
    </source>
</evidence>
<proteinExistence type="predicted"/>
<gene>
    <name evidence="3" type="ORF">DSM104635_00958</name>
</gene>
<dbReference type="RefSeq" id="WP_158765102.1">
    <property type="nucleotide sequence ID" value="NZ_CP047045.1"/>
</dbReference>
<reference evidence="4" key="1">
    <citation type="submission" date="2019-12" db="EMBL/GenBank/DDBJ databases">
        <title>Complete genome of Terracaulis silvestris 0127_4.</title>
        <authorList>
            <person name="Vieira S."/>
            <person name="Riedel T."/>
            <person name="Sproer C."/>
            <person name="Pascual J."/>
            <person name="Boedeker C."/>
            <person name="Overmann J."/>
        </authorList>
    </citation>
    <scope>NUCLEOTIDE SEQUENCE [LARGE SCALE GENOMIC DNA]</scope>
    <source>
        <strain evidence="4">0127_4</strain>
    </source>
</reference>
<protein>
    <recommendedName>
        <fullName evidence="5">Methylamine utilization protein MauE</fullName>
    </recommendedName>
</protein>
<feature type="transmembrane region" description="Helical" evidence="1">
    <location>
        <begin position="127"/>
        <end position="144"/>
    </location>
</feature>
<evidence type="ECO:0000256" key="2">
    <source>
        <dbReference type="SAM" id="SignalP"/>
    </source>
</evidence>
<dbReference type="AlphaFoldDB" id="A0A6I6MR98"/>
<sequence>MFDRRTIVPFCVAACTCNALFAGTAGYDFSQDFSPVTSLTQWLNPIALVCGALASVIALALAIALVEASHGPARVQAKSAVALLLLSPFAWWTLVWPAMLNTTCIGRGCYGAEATAFRRSLLLDIDQAQFAIAIIACVALFMAIRSARAPMRVYASGTRQSRNREE</sequence>
<dbReference type="EMBL" id="CP047045">
    <property type="protein sequence ID" value="QGZ94142.1"/>
    <property type="molecule type" value="Genomic_DNA"/>
</dbReference>
<evidence type="ECO:0000313" key="4">
    <source>
        <dbReference type="Proteomes" id="UP000431269"/>
    </source>
</evidence>
<evidence type="ECO:0008006" key="5">
    <source>
        <dbReference type="Google" id="ProtNLM"/>
    </source>
</evidence>
<evidence type="ECO:0000256" key="1">
    <source>
        <dbReference type="SAM" id="Phobius"/>
    </source>
</evidence>
<keyword evidence="1" id="KW-0472">Membrane</keyword>
<feature type="chain" id="PRO_5026280309" description="Methylamine utilization protein MauE" evidence="2">
    <location>
        <begin position="22"/>
        <end position="166"/>
    </location>
</feature>
<accession>A0A6I6MR98</accession>